<proteinExistence type="predicted"/>
<evidence type="ECO:0000256" key="2">
    <source>
        <dbReference type="SAM" id="SignalP"/>
    </source>
</evidence>
<name>A0A0P7BD71_9HYPO</name>
<dbReference type="InterPro" id="IPR003609">
    <property type="entry name" value="Pan_app"/>
</dbReference>
<feature type="signal peptide" evidence="2">
    <location>
        <begin position="1"/>
        <end position="20"/>
    </location>
</feature>
<keyword evidence="2" id="KW-0732">Signal</keyword>
<organism evidence="4 5">
    <name type="scientific">Neonectria ditissima</name>
    <dbReference type="NCBI Taxonomy" id="78410"/>
    <lineage>
        <taxon>Eukaryota</taxon>
        <taxon>Fungi</taxon>
        <taxon>Dikarya</taxon>
        <taxon>Ascomycota</taxon>
        <taxon>Pezizomycotina</taxon>
        <taxon>Sordariomycetes</taxon>
        <taxon>Hypocreomycetidae</taxon>
        <taxon>Hypocreales</taxon>
        <taxon>Nectriaceae</taxon>
        <taxon>Neonectria</taxon>
    </lineage>
</organism>
<evidence type="ECO:0000259" key="3">
    <source>
        <dbReference type="PROSITE" id="PS50948"/>
    </source>
</evidence>
<feature type="compositionally biased region" description="Low complexity" evidence="1">
    <location>
        <begin position="28"/>
        <end position="40"/>
    </location>
</feature>
<evidence type="ECO:0000313" key="4">
    <source>
        <dbReference type="EMBL" id="KPM38410.1"/>
    </source>
</evidence>
<feature type="chain" id="PRO_5006135681" description="Apple domain-containing protein" evidence="2">
    <location>
        <begin position="21"/>
        <end position="354"/>
    </location>
</feature>
<gene>
    <name evidence="4" type="ORF">AK830_g8161</name>
</gene>
<dbReference type="EMBL" id="LKCW01000135">
    <property type="protein sequence ID" value="KPM38410.1"/>
    <property type="molecule type" value="Genomic_DNA"/>
</dbReference>
<feature type="region of interest" description="Disordered" evidence="1">
    <location>
        <begin position="26"/>
        <end position="47"/>
    </location>
</feature>
<dbReference type="PROSITE" id="PS50948">
    <property type="entry name" value="PAN"/>
    <property type="match status" value="1"/>
</dbReference>
<sequence length="354" mass="38577">MVSSKHIAILATSILGLVSAKKCKPQEPSSTKSTPISTPTDTGIWLGSSTESTNTGTWLGFTTKTSTWLLSPTGSALGVSANENRLAVGPAPLTCWPASPNGSLCSKNGFVSKPFMDSTSQGPEASVVDCQGACTLMPGCTAFAYNAKTRNCYTSARPWAEADFVEDNGDGSIEWSQIECLDCFDNSILNLGFEEDSSVDSWTLEGDLDLGWFLDNPAVPVNYNRALRIGEPTAFADATATYNPTFPIKASVQYQFGYRLRIDRSNHIVTPFDAVTFYVSTNDEVVYEFTPQGSKDTSIEGKEKFTLLGGEEGDATFQIGIKGTRSGLDYYFDYIYITWIYIRDLHKPIEDIIS</sequence>
<keyword evidence="5" id="KW-1185">Reference proteome</keyword>
<dbReference type="Pfam" id="PF00024">
    <property type="entry name" value="PAN_1"/>
    <property type="match status" value="1"/>
</dbReference>
<accession>A0A0P7BD71</accession>
<dbReference type="AlphaFoldDB" id="A0A0P7BD71"/>
<dbReference type="Gene3D" id="3.50.4.10">
    <property type="entry name" value="Hepatocyte Growth Factor"/>
    <property type="match status" value="1"/>
</dbReference>
<protein>
    <recommendedName>
        <fullName evidence="3">Apple domain-containing protein</fullName>
    </recommendedName>
</protein>
<evidence type="ECO:0000256" key="1">
    <source>
        <dbReference type="SAM" id="MobiDB-lite"/>
    </source>
</evidence>
<dbReference type="Proteomes" id="UP000050424">
    <property type="component" value="Unassembled WGS sequence"/>
</dbReference>
<dbReference type="OrthoDB" id="5104510at2759"/>
<comment type="caution">
    <text evidence="4">The sequence shown here is derived from an EMBL/GenBank/DDBJ whole genome shotgun (WGS) entry which is preliminary data.</text>
</comment>
<evidence type="ECO:0000313" key="5">
    <source>
        <dbReference type="Proteomes" id="UP000050424"/>
    </source>
</evidence>
<reference evidence="4 5" key="1">
    <citation type="submission" date="2015-09" db="EMBL/GenBank/DDBJ databases">
        <title>Draft genome of a European isolate of the apple canker pathogen Neonectria ditissima.</title>
        <authorList>
            <person name="Gomez-Cortecero A."/>
            <person name="Harrison R.J."/>
            <person name="Armitage A.D."/>
        </authorList>
    </citation>
    <scope>NUCLEOTIDE SEQUENCE [LARGE SCALE GENOMIC DNA]</scope>
    <source>
        <strain evidence="4 5">R09/05</strain>
    </source>
</reference>
<feature type="domain" description="Apple" evidence="3">
    <location>
        <begin position="105"/>
        <end position="180"/>
    </location>
</feature>